<protein>
    <submittedName>
        <fullName evidence="1">DNA-binding FrmR family transcriptional regulator</fullName>
    </submittedName>
</protein>
<gene>
    <name evidence="1" type="ORF">E9232_001123</name>
</gene>
<accession>A0ABU1JJ25</accession>
<dbReference type="RefSeq" id="WP_309792625.1">
    <property type="nucleotide sequence ID" value="NZ_JAVDPW010000002.1"/>
</dbReference>
<comment type="caution">
    <text evidence="1">The sequence shown here is derived from an EMBL/GenBank/DDBJ whole genome shotgun (WGS) entry which is preliminary data.</text>
</comment>
<proteinExistence type="predicted"/>
<dbReference type="GO" id="GO:0003677">
    <property type="term" value="F:DNA binding"/>
    <property type="evidence" value="ECO:0007669"/>
    <property type="project" value="UniProtKB-KW"/>
</dbReference>
<reference evidence="1 2" key="1">
    <citation type="submission" date="2023-07" db="EMBL/GenBank/DDBJ databases">
        <title>Sorghum-associated microbial communities from plants grown in Nebraska, USA.</title>
        <authorList>
            <person name="Schachtman D."/>
        </authorList>
    </citation>
    <scope>NUCLEOTIDE SEQUENCE [LARGE SCALE GENOMIC DNA]</scope>
    <source>
        <strain evidence="1 2">584</strain>
    </source>
</reference>
<dbReference type="Proteomes" id="UP001262410">
    <property type="component" value="Unassembled WGS sequence"/>
</dbReference>
<dbReference type="EMBL" id="JAVDPW010000002">
    <property type="protein sequence ID" value="MDR6288616.1"/>
    <property type="molecule type" value="Genomic_DNA"/>
</dbReference>
<keyword evidence="2" id="KW-1185">Reference proteome</keyword>
<name>A0ABU1JJ25_9PROT</name>
<evidence type="ECO:0000313" key="2">
    <source>
        <dbReference type="Proteomes" id="UP001262410"/>
    </source>
</evidence>
<organism evidence="1 2">
    <name type="scientific">Inquilinus ginsengisoli</name>
    <dbReference type="NCBI Taxonomy" id="363840"/>
    <lineage>
        <taxon>Bacteria</taxon>
        <taxon>Pseudomonadati</taxon>
        <taxon>Pseudomonadota</taxon>
        <taxon>Alphaproteobacteria</taxon>
        <taxon>Rhodospirillales</taxon>
        <taxon>Rhodospirillaceae</taxon>
        <taxon>Inquilinus</taxon>
    </lineage>
</organism>
<keyword evidence="1" id="KW-0238">DNA-binding</keyword>
<evidence type="ECO:0000313" key="1">
    <source>
        <dbReference type="EMBL" id="MDR6288616.1"/>
    </source>
</evidence>
<sequence length="64" mass="7134">MTPQEYEIIENRADEQRCMSALLDQIVASKKAARRAISGYFDALLLALIEASDKHGTKIPENAQ</sequence>